<feature type="compositionally biased region" description="Basic and acidic residues" evidence="1">
    <location>
        <begin position="1"/>
        <end position="18"/>
    </location>
</feature>
<accession>A0A4Y2XDB6</accession>
<evidence type="ECO:0000313" key="2">
    <source>
        <dbReference type="EMBL" id="GBO46032.1"/>
    </source>
</evidence>
<evidence type="ECO:0000256" key="1">
    <source>
        <dbReference type="SAM" id="MobiDB-lite"/>
    </source>
</evidence>
<protein>
    <submittedName>
        <fullName evidence="2">Uncharacterized protein</fullName>
    </submittedName>
</protein>
<dbReference type="AlphaFoldDB" id="A0A4Y2XDB6"/>
<feature type="region of interest" description="Disordered" evidence="1">
    <location>
        <begin position="86"/>
        <end position="106"/>
    </location>
</feature>
<gene>
    <name evidence="2" type="ORF">AVEN_193825_1</name>
</gene>
<evidence type="ECO:0000313" key="3">
    <source>
        <dbReference type="Proteomes" id="UP000499080"/>
    </source>
</evidence>
<organism evidence="2 3">
    <name type="scientific">Araneus ventricosus</name>
    <name type="common">Orbweaver spider</name>
    <name type="synonym">Epeira ventricosa</name>
    <dbReference type="NCBI Taxonomy" id="182803"/>
    <lineage>
        <taxon>Eukaryota</taxon>
        <taxon>Metazoa</taxon>
        <taxon>Ecdysozoa</taxon>
        <taxon>Arthropoda</taxon>
        <taxon>Chelicerata</taxon>
        <taxon>Arachnida</taxon>
        <taxon>Araneae</taxon>
        <taxon>Araneomorphae</taxon>
        <taxon>Entelegynae</taxon>
        <taxon>Araneoidea</taxon>
        <taxon>Araneidae</taxon>
        <taxon>Araneus</taxon>
    </lineage>
</organism>
<proteinExistence type="predicted"/>
<dbReference type="Proteomes" id="UP000499080">
    <property type="component" value="Unassembled WGS sequence"/>
</dbReference>
<dbReference type="OrthoDB" id="6777838at2759"/>
<feature type="region of interest" description="Disordered" evidence="1">
    <location>
        <begin position="1"/>
        <end position="24"/>
    </location>
</feature>
<comment type="caution">
    <text evidence="2">The sequence shown here is derived from an EMBL/GenBank/DDBJ whole genome shotgun (WGS) entry which is preliminary data.</text>
</comment>
<dbReference type="PANTHER" id="PTHR46601:SF2">
    <property type="entry name" value="UBIQUITIN-LIKE PROTEASE FAMILY PROFILE DOMAIN-CONTAINING PROTEIN"/>
    <property type="match status" value="1"/>
</dbReference>
<reference evidence="2 3" key="1">
    <citation type="journal article" date="2019" name="Sci. Rep.">
        <title>Orb-weaving spider Araneus ventricosus genome elucidates the spidroin gene catalogue.</title>
        <authorList>
            <person name="Kono N."/>
            <person name="Nakamura H."/>
            <person name="Ohtoshi R."/>
            <person name="Moran D.A.P."/>
            <person name="Shinohara A."/>
            <person name="Yoshida Y."/>
            <person name="Fujiwara M."/>
            <person name="Mori M."/>
            <person name="Tomita M."/>
            <person name="Arakawa K."/>
        </authorList>
    </citation>
    <scope>NUCLEOTIDE SEQUENCE [LARGE SCALE GENOMIC DNA]</scope>
</reference>
<keyword evidence="3" id="KW-1185">Reference proteome</keyword>
<name>A0A4Y2XDB6_ARAVE</name>
<dbReference type="PANTHER" id="PTHR46601">
    <property type="entry name" value="ULP_PROTEASE DOMAIN-CONTAINING PROTEIN"/>
    <property type="match status" value="1"/>
</dbReference>
<sequence>MGKTKEEARLKKREYDRKRRERLKMNPESCLILKEKERMKYLQKKEKGQVKSVSKMTSRNLRIIRKQWRKNSHNYRLKKQAVNENDVDVPSSNEGVPGLSSEQSISLSEVQNSRKKIYKKICSKNTTKMQKKIKELEHEISVQKTRAERYKKRLFRVKHKDQNRMTPRSQVNKFLGEETVSPSVRKRLIFGEVLRLQISQKPMKLEFEASTSDLIKELESNLSKYMTRVANIAHQYQAVNDLKEKLSTDSILVHIDFREYYGCKYNEEIQSVHFRSGQQQVTIHTGVYYSKENNEVIPNPFASISPSLGHDSASILAHLKF</sequence>
<feature type="compositionally biased region" description="Polar residues" evidence="1">
    <location>
        <begin position="90"/>
        <end position="106"/>
    </location>
</feature>
<dbReference type="EMBL" id="BGPR01073464">
    <property type="protein sequence ID" value="GBO46032.1"/>
    <property type="molecule type" value="Genomic_DNA"/>
</dbReference>